<feature type="region of interest" description="Disordered" evidence="1">
    <location>
        <begin position="1"/>
        <end position="23"/>
    </location>
</feature>
<dbReference type="AlphaFoldDB" id="A0A4W2E4D5"/>
<feature type="compositionally biased region" description="Acidic residues" evidence="1">
    <location>
        <begin position="1"/>
        <end position="10"/>
    </location>
</feature>
<evidence type="ECO:0000313" key="3">
    <source>
        <dbReference type="Proteomes" id="UP000314981"/>
    </source>
</evidence>
<reference evidence="2 3" key="1">
    <citation type="submission" date="2018-11" db="EMBL/GenBank/DDBJ databases">
        <title>Haplotype-resolved cattle genomes.</title>
        <authorList>
            <person name="Low W.Y."/>
            <person name="Tearle R."/>
            <person name="Bickhart D.M."/>
            <person name="Rosen B.D."/>
            <person name="Koren S."/>
            <person name="Rhie A."/>
            <person name="Hiendleder S."/>
            <person name="Phillippy A.M."/>
            <person name="Smith T.P.L."/>
            <person name="Williams J.L."/>
        </authorList>
    </citation>
    <scope>NUCLEOTIDE SEQUENCE [LARGE SCALE GENOMIC DNA]</scope>
</reference>
<dbReference type="Ensembl" id="ENSBIXT00000053221.1">
    <property type="protein sequence ID" value="ENSBIXP00000026524.1"/>
    <property type="gene ID" value="ENSBIXG00000029869.1"/>
</dbReference>
<evidence type="ECO:0000313" key="2">
    <source>
        <dbReference type="Ensembl" id="ENSBIXP00000026524.1"/>
    </source>
</evidence>
<dbReference type="SMR" id="A0A4W2E4D5"/>
<dbReference type="Proteomes" id="UP000314981">
    <property type="component" value="Chromosome 22"/>
</dbReference>
<proteinExistence type="predicted"/>
<protein>
    <submittedName>
        <fullName evidence="2">Uncharacterized protein</fullName>
    </submittedName>
</protein>
<name>A0A4W2E4D5_BOBOX</name>
<accession>A0A4W2E4D5</accession>
<evidence type="ECO:0000256" key="1">
    <source>
        <dbReference type="SAM" id="MobiDB-lite"/>
    </source>
</evidence>
<dbReference type="STRING" id="30522.A0A4W2E4D5"/>
<organism evidence="2 3">
    <name type="scientific">Bos indicus x Bos taurus</name>
    <name type="common">Hybrid cattle</name>
    <dbReference type="NCBI Taxonomy" id="30522"/>
    <lineage>
        <taxon>Eukaryota</taxon>
        <taxon>Metazoa</taxon>
        <taxon>Chordata</taxon>
        <taxon>Craniata</taxon>
        <taxon>Vertebrata</taxon>
        <taxon>Euteleostomi</taxon>
        <taxon>Mammalia</taxon>
        <taxon>Eutheria</taxon>
        <taxon>Laurasiatheria</taxon>
        <taxon>Artiodactyla</taxon>
        <taxon>Ruminantia</taxon>
        <taxon>Pecora</taxon>
        <taxon>Bovidae</taxon>
        <taxon>Bovinae</taxon>
        <taxon>Bos</taxon>
    </lineage>
</organism>
<sequence>EMEGREEEETGREKEKQGWPPLQRAGWQLLVGHVHRSLKSGPSSRGLVGLSATGRSAADLEDLTTEESDSVVKAAIAGGEVTPRPHIPAWEERTTGD</sequence>
<reference evidence="2" key="2">
    <citation type="submission" date="2025-08" db="UniProtKB">
        <authorList>
            <consortium name="Ensembl"/>
        </authorList>
    </citation>
    <scope>IDENTIFICATION</scope>
</reference>
<keyword evidence="3" id="KW-1185">Reference proteome</keyword>
<reference evidence="2" key="3">
    <citation type="submission" date="2025-09" db="UniProtKB">
        <authorList>
            <consortium name="Ensembl"/>
        </authorList>
    </citation>
    <scope>IDENTIFICATION</scope>
</reference>